<feature type="disulfide bond" evidence="4">
    <location>
        <begin position="707"/>
        <end position="768"/>
    </location>
</feature>
<evidence type="ECO:0000256" key="4">
    <source>
        <dbReference type="PROSITE-ProRule" id="PRU00196"/>
    </source>
</evidence>
<keyword evidence="5" id="KW-0812">Transmembrane</keyword>
<dbReference type="PRINTS" id="PR00258">
    <property type="entry name" value="SPERACTRCPTR"/>
</dbReference>
<dbReference type="GO" id="GO:0005737">
    <property type="term" value="C:cytoplasm"/>
    <property type="evidence" value="ECO:0007669"/>
    <property type="project" value="UniProtKB-ARBA"/>
</dbReference>
<organism evidence="8 9">
    <name type="scientific">Anas zonorhyncha</name>
    <name type="common">Eastern spot-billed duck</name>
    <dbReference type="NCBI Taxonomy" id="75864"/>
    <lineage>
        <taxon>Eukaryota</taxon>
        <taxon>Metazoa</taxon>
        <taxon>Chordata</taxon>
        <taxon>Craniata</taxon>
        <taxon>Vertebrata</taxon>
        <taxon>Euteleostomi</taxon>
        <taxon>Archelosauria</taxon>
        <taxon>Archosauria</taxon>
        <taxon>Dinosauria</taxon>
        <taxon>Saurischia</taxon>
        <taxon>Theropoda</taxon>
        <taxon>Coelurosauria</taxon>
        <taxon>Aves</taxon>
        <taxon>Neognathae</taxon>
        <taxon>Galloanserae</taxon>
        <taxon>Anseriformes</taxon>
        <taxon>Anatidae</taxon>
        <taxon>Anatinae</taxon>
        <taxon>Anas</taxon>
    </lineage>
</organism>
<dbReference type="PANTHER" id="PTHR19331">
    <property type="entry name" value="SCAVENGER RECEPTOR DOMAIN-CONTAINING"/>
    <property type="match status" value="1"/>
</dbReference>
<feature type="signal peptide" evidence="6">
    <location>
        <begin position="1"/>
        <end position="24"/>
    </location>
</feature>
<feature type="disulfide bond" evidence="4">
    <location>
        <begin position="363"/>
        <end position="427"/>
    </location>
</feature>
<dbReference type="PANTHER" id="PTHR19331:SF468">
    <property type="entry name" value="SCAVENGER RECEPTOR CYSTEINE-RICH TYPE 1 PROTEIN M160"/>
    <property type="match status" value="1"/>
</dbReference>
<dbReference type="InterPro" id="IPR001190">
    <property type="entry name" value="SRCR"/>
</dbReference>
<protein>
    <recommendedName>
        <fullName evidence="7">SRCR domain-containing protein</fullName>
    </recommendedName>
</protein>
<feature type="domain" description="SRCR" evidence="7">
    <location>
        <begin position="19"/>
        <end position="119"/>
    </location>
</feature>
<keyword evidence="2" id="KW-0677">Repeat</keyword>
<dbReference type="Proteomes" id="UP000694549">
    <property type="component" value="Unplaced"/>
</dbReference>
<feature type="domain" description="SRCR" evidence="7">
    <location>
        <begin position="669"/>
        <end position="769"/>
    </location>
</feature>
<evidence type="ECO:0000256" key="1">
    <source>
        <dbReference type="ARBA" id="ARBA00022729"/>
    </source>
</evidence>
<feature type="disulfide bond" evidence="4">
    <location>
        <begin position="487"/>
        <end position="551"/>
    </location>
</feature>
<dbReference type="AlphaFoldDB" id="A0A8B9VBM7"/>
<dbReference type="SMART" id="SM00202">
    <property type="entry name" value="SR"/>
    <property type="match status" value="7"/>
</dbReference>
<dbReference type="Pfam" id="PF00530">
    <property type="entry name" value="SRCR"/>
    <property type="match status" value="7"/>
</dbReference>
<feature type="disulfide bond" evidence="4">
    <location>
        <begin position="738"/>
        <end position="748"/>
    </location>
</feature>
<evidence type="ECO:0000256" key="6">
    <source>
        <dbReference type="SAM" id="SignalP"/>
    </source>
</evidence>
<evidence type="ECO:0000256" key="5">
    <source>
        <dbReference type="SAM" id="Phobius"/>
    </source>
</evidence>
<feature type="disulfide bond" evidence="4">
    <location>
        <begin position="260"/>
        <end position="324"/>
    </location>
</feature>
<dbReference type="InterPro" id="IPR036772">
    <property type="entry name" value="SRCR-like_dom_sf"/>
</dbReference>
<sequence length="827" mass="89894">MMTYSWVIMRHPLLLSHTLELTNGTGPCSGRVEIKHKEEWGTVCDGDWNIKDAEVVCKQVGCGSAVHALNRAPFGEGSGKTWLYRVDCRGDESALWDCPHTGWDAFTCPHYFDVGVICSETQCLLAAFSCFSRLRLDGGDTACSGHLKVKQAETWSTVCYSHIDFSAASVICNELKCGHAVDIMRGFHFGNSHELIWQEEFHCVGNETHLAHCPRMLDRTKACSHDAYVLCSGETSLANGSTTCSGRVELLHGGLWGTFCDYLWNFPAANALCQHLDCGIALSIPAGQSFGKGNGSVWNGTFSCNKEGSHLRECPVNVLRQNECPAGNEARVVCSGEHYRLVNGTTCSGRVEIRHGDTWGRICRSQWNLQDASVLCRQLNCGYAKSIETGDLFVDGNGFVWKDVFHCEGSESCLWDCARVVLGNPTCSARETATVVCSGKSGMAFYIPGLPDSLRLSDGESRCDGRVEISLHGIVEIYHDGIWGTICDDNWDLSDANVVCKQLGCGYAIKAFVSAHYGEGSGQIWLDDVNCTGAESGLWACPSRAWGQHNCQHKEDAGVLCSEFLDLRLVNGNDCAGRLEVFYNGTWGSICSNHMSQLTAITACKHLNCGDGGEIDKDFKYGRGSGPTCVQILQVAQVPLLCFFLLVPVDLPAVQATQKYVCFADREKLRVVGGEDVCSGRVEIWNHGSWGTICDDSWDIADANVVCRQLGCGSAVSALSEAAFGEGTGPIWLEKIHCKGTELSLWDCPSKPLFGKSCDHKEDAAVDCSETQNVRISAPVIVCVILGALLCLVLAILAGQIRSARAQKKGVSLSTVMKYLLEEAGKC</sequence>
<feature type="domain" description="SRCR" evidence="7">
    <location>
        <begin position="235"/>
        <end position="335"/>
    </location>
</feature>
<feature type="disulfide bond" evidence="4">
    <location>
        <begin position="44"/>
        <end position="108"/>
    </location>
</feature>
<keyword evidence="5" id="KW-0472">Membrane</keyword>
<feature type="disulfide bond" evidence="4">
    <location>
        <begin position="500"/>
        <end position="561"/>
    </location>
</feature>
<feature type="transmembrane region" description="Helical" evidence="5">
    <location>
        <begin position="776"/>
        <end position="799"/>
    </location>
</feature>
<keyword evidence="5" id="KW-1133">Transmembrane helix</keyword>
<keyword evidence="9" id="KW-1185">Reference proteome</keyword>
<evidence type="ECO:0000259" key="7">
    <source>
        <dbReference type="PROSITE" id="PS50287"/>
    </source>
</evidence>
<evidence type="ECO:0000313" key="8">
    <source>
        <dbReference type="Ensembl" id="ENSAZOP00000022059.1"/>
    </source>
</evidence>
<feature type="disulfide bond" evidence="4">
    <location>
        <begin position="159"/>
        <end position="223"/>
    </location>
</feature>
<comment type="caution">
    <text evidence="4">Lacks conserved residue(s) required for the propagation of feature annotation.</text>
</comment>
<reference evidence="8" key="1">
    <citation type="submission" date="2025-08" db="UniProtKB">
        <authorList>
            <consortium name="Ensembl"/>
        </authorList>
    </citation>
    <scope>IDENTIFICATION</scope>
</reference>
<feature type="disulfide bond" evidence="4">
    <location>
        <begin position="203"/>
        <end position="213"/>
    </location>
</feature>
<feature type="domain" description="SRCR" evidence="7">
    <location>
        <begin position="567"/>
        <end position="627"/>
    </location>
</feature>
<feature type="disulfide bond" evidence="4">
    <location>
        <begin position="273"/>
        <end position="334"/>
    </location>
</feature>
<feature type="disulfide bond" evidence="4">
    <location>
        <begin position="376"/>
        <end position="437"/>
    </location>
</feature>
<accession>A0A8B9VBM7</accession>
<feature type="disulfide bond" evidence="4">
    <location>
        <begin position="694"/>
        <end position="758"/>
    </location>
</feature>
<proteinExistence type="predicted"/>
<feature type="chain" id="PRO_5046139788" description="SRCR domain-containing protein" evidence="6">
    <location>
        <begin position="25"/>
        <end position="827"/>
    </location>
</feature>
<evidence type="ECO:0000256" key="2">
    <source>
        <dbReference type="ARBA" id="ARBA00022737"/>
    </source>
</evidence>
<name>A0A8B9VBM7_9AVES</name>
<keyword evidence="1 6" id="KW-0732">Signal</keyword>
<feature type="domain" description="SRCR" evidence="7">
    <location>
        <begin position="134"/>
        <end position="232"/>
    </location>
</feature>
<dbReference type="Gene3D" id="3.10.250.10">
    <property type="entry name" value="SRCR-like domain"/>
    <property type="match status" value="7"/>
</dbReference>
<dbReference type="GO" id="GO:0009897">
    <property type="term" value="C:external side of plasma membrane"/>
    <property type="evidence" value="ECO:0007669"/>
    <property type="project" value="TreeGrafter"/>
</dbReference>
<feature type="disulfide bond" evidence="4">
    <location>
        <begin position="57"/>
        <end position="118"/>
    </location>
</feature>
<feature type="disulfide bond" evidence="4">
    <location>
        <begin position="407"/>
        <end position="417"/>
    </location>
</feature>
<dbReference type="Ensembl" id="ENSAZOT00000023710.1">
    <property type="protein sequence ID" value="ENSAZOP00000022059.1"/>
    <property type="gene ID" value="ENSAZOG00000014233.1"/>
</dbReference>
<keyword evidence="3 4" id="KW-1015">Disulfide bond</keyword>
<evidence type="ECO:0000256" key="3">
    <source>
        <dbReference type="ARBA" id="ARBA00023157"/>
    </source>
</evidence>
<evidence type="ECO:0000313" key="9">
    <source>
        <dbReference type="Proteomes" id="UP000694549"/>
    </source>
</evidence>
<dbReference type="PROSITE" id="PS50287">
    <property type="entry name" value="SRCR_2"/>
    <property type="match status" value="7"/>
</dbReference>
<feature type="disulfide bond" evidence="4">
    <location>
        <begin position="304"/>
        <end position="314"/>
    </location>
</feature>
<feature type="domain" description="SRCR" evidence="7">
    <location>
        <begin position="454"/>
        <end position="562"/>
    </location>
</feature>
<reference evidence="8" key="2">
    <citation type="submission" date="2025-09" db="UniProtKB">
        <authorList>
            <consortium name="Ensembl"/>
        </authorList>
    </citation>
    <scope>IDENTIFICATION</scope>
</reference>
<feature type="disulfide bond" evidence="4">
    <location>
        <begin position="531"/>
        <end position="541"/>
    </location>
</feature>
<feature type="domain" description="SRCR" evidence="7">
    <location>
        <begin position="339"/>
        <end position="438"/>
    </location>
</feature>
<feature type="disulfide bond" evidence="4">
    <location>
        <begin position="88"/>
        <end position="98"/>
    </location>
</feature>
<dbReference type="SUPFAM" id="SSF56487">
    <property type="entry name" value="SRCR-like"/>
    <property type="match status" value="7"/>
</dbReference>
<dbReference type="PROSITE" id="PS00420">
    <property type="entry name" value="SRCR_1"/>
    <property type="match status" value="3"/>
</dbReference>